<gene>
    <name evidence="2" type="ORF">CLV92_109184</name>
</gene>
<comment type="caution">
    <text evidence="2">The sequence shown here is derived from an EMBL/GenBank/DDBJ whole genome shotgun (WGS) entry which is preliminary data.</text>
</comment>
<protein>
    <submittedName>
        <fullName evidence="2">Uncharacterized protein YlxW (UPF0749 family)</fullName>
    </submittedName>
</protein>
<dbReference type="PANTHER" id="PTHR37313:SF4">
    <property type="entry name" value="CONSERVED MEMBRANE PROTEIN-RELATED"/>
    <property type="match status" value="1"/>
</dbReference>
<dbReference type="EMBL" id="PTJD01000009">
    <property type="protein sequence ID" value="PPK93905.1"/>
    <property type="molecule type" value="Genomic_DNA"/>
</dbReference>
<evidence type="ECO:0000256" key="1">
    <source>
        <dbReference type="ARBA" id="ARBA00009108"/>
    </source>
</evidence>
<dbReference type="PANTHER" id="PTHR37313">
    <property type="entry name" value="UPF0749 PROTEIN RV1825"/>
    <property type="match status" value="1"/>
</dbReference>
<dbReference type="Gene3D" id="3.30.70.1880">
    <property type="entry name" value="Protein of unknown function DUF881"/>
    <property type="match status" value="1"/>
</dbReference>
<dbReference type="GO" id="GO:0005886">
    <property type="term" value="C:plasma membrane"/>
    <property type="evidence" value="ECO:0007669"/>
    <property type="project" value="TreeGrafter"/>
</dbReference>
<dbReference type="RefSeq" id="WP_245886798.1">
    <property type="nucleotide sequence ID" value="NZ_PTJD01000009.1"/>
</dbReference>
<evidence type="ECO:0000313" key="3">
    <source>
        <dbReference type="Proteomes" id="UP000239485"/>
    </source>
</evidence>
<dbReference type="Proteomes" id="UP000239485">
    <property type="component" value="Unassembled WGS sequence"/>
</dbReference>
<organism evidence="2 3">
    <name type="scientific">Kineococcus xinjiangensis</name>
    <dbReference type="NCBI Taxonomy" id="512762"/>
    <lineage>
        <taxon>Bacteria</taxon>
        <taxon>Bacillati</taxon>
        <taxon>Actinomycetota</taxon>
        <taxon>Actinomycetes</taxon>
        <taxon>Kineosporiales</taxon>
        <taxon>Kineosporiaceae</taxon>
        <taxon>Kineococcus</taxon>
    </lineage>
</organism>
<accession>A0A2S6II93</accession>
<reference evidence="2 3" key="1">
    <citation type="submission" date="2018-02" db="EMBL/GenBank/DDBJ databases">
        <title>Genomic Encyclopedia of Archaeal and Bacterial Type Strains, Phase II (KMG-II): from individual species to whole genera.</title>
        <authorList>
            <person name="Goeker M."/>
        </authorList>
    </citation>
    <scope>NUCLEOTIDE SEQUENCE [LARGE SCALE GENOMIC DNA]</scope>
    <source>
        <strain evidence="2 3">DSM 22857</strain>
    </source>
</reference>
<proteinExistence type="inferred from homology"/>
<evidence type="ECO:0000313" key="2">
    <source>
        <dbReference type="EMBL" id="PPK93905.1"/>
    </source>
</evidence>
<comment type="similarity">
    <text evidence="1">Belongs to the UPF0749 family.</text>
</comment>
<dbReference type="Pfam" id="PF05949">
    <property type="entry name" value="DUF881"/>
    <property type="match status" value="1"/>
</dbReference>
<dbReference type="AlphaFoldDB" id="A0A2S6II93"/>
<keyword evidence="3" id="KW-1185">Reference proteome</keyword>
<sequence>MVLAAAGVLFVTSAQTSRGTDLRAEGGDLVGLVREESAAIAAEGARVAELRAEVDALARTRTTGGAALAEEAAAAELAPVVGTEAVQGPGLVVVLDDAPRDRPAPPGAGPNDLVVHQQDVQAVLNALWSAGAEAMTVMDQRIVATSAPRCVGNVLILQGRTYSPPYRIAAIGDPGAMRAALDAAPDLAVYRQYVAAYGLGYEVQQPATVVAPAYDGALALEHARPAQGAPA</sequence>
<dbReference type="InterPro" id="IPR010273">
    <property type="entry name" value="DUF881"/>
</dbReference>
<name>A0A2S6II93_9ACTN</name>